<evidence type="ECO:0000259" key="14">
    <source>
        <dbReference type="SMART" id="SM00962"/>
    </source>
</evidence>
<evidence type="ECO:0000256" key="13">
    <source>
        <dbReference type="ARBA" id="ARBA00030866"/>
    </source>
</evidence>
<comment type="similarity">
    <text evidence="2">Belongs to the GTP-binding SRP family.</text>
</comment>
<dbReference type="STRING" id="767817.Desgi_2212"/>
<keyword evidence="16" id="KW-1185">Reference proteome</keyword>
<dbReference type="Proteomes" id="UP000013520">
    <property type="component" value="Chromosome"/>
</dbReference>
<keyword evidence="7" id="KW-1005">Bacterial flagellum biogenesis</keyword>
<keyword evidence="15" id="KW-0282">Flagellum</keyword>
<evidence type="ECO:0000256" key="7">
    <source>
        <dbReference type="ARBA" id="ARBA00022795"/>
    </source>
</evidence>
<name>R4KPQ9_9FIRM</name>
<dbReference type="OrthoDB" id="9778554at2"/>
<evidence type="ECO:0000256" key="2">
    <source>
        <dbReference type="ARBA" id="ARBA00008531"/>
    </source>
</evidence>
<dbReference type="GO" id="GO:0005047">
    <property type="term" value="F:signal recognition particle binding"/>
    <property type="evidence" value="ECO:0007669"/>
    <property type="project" value="TreeGrafter"/>
</dbReference>
<evidence type="ECO:0000256" key="3">
    <source>
        <dbReference type="ARBA" id="ARBA00014919"/>
    </source>
</evidence>
<dbReference type="InterPro" id="IPR000897">
    <property type="entry name" value="SRP54_GTPase_dom"/>
</dbReference>
<dbReference type="RefSeq" id="WP_006522072.1">
    <property type="nucleotide sequence ID" value="NC_021184.1"/>
</dbReference>
<dbReference type="eggNOG" id="COG1419">
    <property type="taxonomic scope" value="Bacteria"/>
</dbReference>
<reference evidence="15 16" key="1">
    <citation type="submission" date="2012-01" db="EMBL/GenBank/DDBJ databases">
        <title>Complete sequence of Desulfotomaculum gibsoniae DSM 7213.</title>
        <authorList>
            <consortium name="US DOE Joint Genome Institute"/>
            <person name="Lucas S."/>
            <person name="Han J."/>
            <person name="Lapidus A."/>
            <person name="Cheng J.-F."/>
            <person name="Goodwin L."/>
            <person name="Pitluck S."/>
            <person name="Peters L."/>
            <person name="Ovchinnikova G."/>
            <person name="Teshima H."/>
            <person name="Detter J.C."/>
            <person name="Han C."/>
            <person name="Tapia R."/>
            <person name="Land M."/>
            <person name="Hauser L."/>
            <person name="Kyrpides N."/>
            <person name="Ivanova N."/>
            <person name="Pagani I."/>
            <person name="Parshina S."/>
            <person name="Plugge C."/>
            <person name="Muyzer G."/>
            <person name="Kuever J."/>
            <person name="Ivanova A."/>
            <person name="Nazina T."/>
            <person name="Klenk H.-P."/>
            <person name="Brambilla E."/>
            <person name="Spring S."/>
            <person name="Stams A.F."/>
            <person name="Woyke T."/>
        </authorList>
    </citation>
    <scope>NUCLEOTIDE SEQUENCE [LARGE SCALE GENOMIC DNA]</scope>
    <source>
        <strain evidence="15 16">DSM 7213</strain>
    </source>
</reference>
<keyword evidence="8" id="KW-0653">Protein transport</keyword>
<keyword evidence="11" id="KW-1006">Bacterial flagellum protein export</keyword>
<dbReference type="InterPro" id="IPR047040">
    <property type="entry name" value="FlhF__GTPase_dom"/>
</dbReference>
<dbReference type="Gene3D" id="1.20.120.1380">
    <property type="entry name" value="Flagellar FlhF biosynthesis protein, N domain"/>
    <property type="match status" value="1"/>
</dbReference>
<dbReference type="AlphaFoldDB" id="R4KPQ9"/>
<dbReference type="GO" id="GO:0015031">
    <property type="term" value="P:protein transport"/>
    <property type="evidence" value="ECO:0007669"/>
    <property type="project" value="UniProtKB-KW"/>
</dbReference>
<dbReference type="SMART" id="SM00962">
    <property type="entry name" value="SRP54"/>
    <property type="match status" value="1"/>
</dbReference>
<evidence type="ECO:0000256" key="6">
    <source>
        <dbReference type="ARBA" id="ARBA00022741"/>
    </source>
</evidence>
<evidence type="ECO:0000256" key="10">
    <source>
        <dbReference type="ARBA" id="ARBA00023136"/>
    </source>
</evidence>
<keyword evidence="10" id="KW-0472">Membrane</keyword>
<dbReference type="Pfam" id="PF00448">
    <property type="entry name" value="SRP54"/>
    <property type="match status" value="1"/>
</dbReference>
<gene>
    <name evidence="15" type="ORF">Desgi_2212</name>
</gene>
<dbReference type="KEGG" id="dgi:Desgi_2212"/>
<evidence type="ECO:0000256" key="4">
    <source>
        <dbReference type="ARBA" id="ARBA00022448"/>
    </source>
</evidence>
<keyword evidence="5" id="KW-1003">Cell membrane</keyword>
<evidence type="ECO:0000313" key="16">
    <source>
        <dbReference type="Proteomes" id="UP000013520"/>
    </source>
</evidence>
<dbReference type="PANTHER" id="PTHR43134">
    <property type="entry name" value="SIGNAL RECOGNITION PARTICLE RECEPTOR SUBUNIT ALPHA"/>
    <property type="match status" value="1"/>
</dbReference>
<keyword evidence="9" id="KW-0342">GTP-binding</keyword>
<dbReference type="GO" id="GO:0003924">
    <property type="term" value="F:GTPase activity"/>
    <property type="evidence" value="ECO:0007669"/>
    <property type="project" value="InterPro"/>
</dbReference>
<evidence type="ECO:0000256" key="12">
    <source>
        <dbReference type="ARBA" id="ARBA00025337"/>
    </source>
</evidence>
<evidence type="ECO:0000256" key="5">
    <source>
        <dbReference type="ARBA" id="ARBA00022475"/>
    </source>
</evidence>
<keyword evidence="4" id="KW-0813">Transport</keyword>
<comment type="subcellular location">
    <subcellularLocation>
        <location evidence="1">Cell membrane</location>
        <topology evidence="1">Peripheral membrane protein</topology>
        <orientation evidence="1">Cytoplasmic side</orientation>
    </subcellularLocation>
</comment>
<dbReference type="GO" id="GO:0005525">
    <property type="term" value="F:GTP binding"/>
    <property type="evidence" value="ECO:0007669"/>
    <property type="project" value="UniProtKB-KW"/>
</dbReference>
<dbReference type="CDD" id="cd17873">
    <property type="entry name" value="FlhF"/>
    <property type="match status" value="1"/>
</dbReference>
<dbReference type="PANTHER" id="PTHR43134:SF3">
    <property type="entry name" value="FLAGELLAR BIOSYNTHESIS PROTEIN FLHF"/>
    <property type="match status" value="1"/>
</dbReference>
<dbReference type="InterPro" id="IPR027417">
    <property type="entry name" value="P-loop_NTPase"/>
</dbReference>
<dbReference type="GO" id="GO:0006614">
    <property type="term" value="P:SRP-dependent cotranslational protein targeting to membrane"/>
    <property type="evidence" value="ECO:0007669"/>
    <property type="project" value="InterPro"/>
</dbReference>
<protein>
    <recommendedName>
        <fullName evidence="3">Flagellar biosynthesis protein FlhF</fullName>
    </recommendedName>
    <alternativeName>
        <fullName evidence="13">Flagella-associated GTP-binding protein</fullName>
    </alternativeName>
</protein>
<evidence type="ECO:0000256" key="11">
    <source>
        <dbReference type="ARBA" id="ARBA00023225"/>
    </source>
</evidence>
<evidence type="ECO:0000256" key="8">
    <source>
        <dbReference type="ARBA" id="ARBA00022927"/>
    </source>
</evidence>
<comment type="function">
    <text evidence="12">Necessary for flagellar biosynthesis. May be involved in translocation of the flagellum.</text>
</comment>
<sequence>MKIKKFVAPDMQLAMQQIRQELGEDAVIVSTIKEPIRNIRHLLGHRNVEITAAVDDVIQNKPGDTIIEASQRYLSTDANNDYEQQVQIEYGIAKRTVNNKLPAQIIPGRLIPSKLPEPILAIANQEDNEWFKVMLQQEMDKGGNGMENSMENGMVDKWKKIFRYMEVDDTLINNIFNDLAKNSINDNALDEDIFKIHIKNKIVDLLKPAYNEHKSARIYTFIGPSGVGKTLTLAKLATRLKVVEKKEIGLISIFNHRFGVINKLSIFGEIIDCPVDIVTSPTELIKAIEAHRNKTAVFIDTEGRPSKNRSQVLELQSFLGAVGEQQNICLVLGTPTKNRDLIRIANDFLPTGFNKIIMTKLDETDTYGSMLNLISNTGVPIVYIANGSNVPDDIEQITPKRLAEILLGGAETDEDY</sequence>
<dbReference type="EMBL" id="CP003273">
    <property type="protein sequence ID" value="AGL01641.1"/>
    <property type="molecule type" value="Genomic_DNA"/>
</dbReference>
<dbReference type="HOGENOM" id="CLU_009301_11_4_9"/>
<dbReference type="Gene3D" id="3.40.50.300">
    <property type="entry name" value="P-loop containing nucleotide triphosphate hydrolases"/>
    <property type="match status" value="1"/>
</dbReference>
<keyword evidence="15" id="KW-0969">Cilium</keyword>
<dbReference type="GO" id="GO:0005886">
    <property type="term" value="C:plasma membrane"/>
    <property type="evidence" value="ECO:0007669"/>
    <property type="project" value="UniProtKB-SubCell"/>
</dbReference>
<evidence type="ECO:0000256" key="1">
    <source>
        <dbReference type="ARBA" id="ARBA00004413"/>
    </source>
</evidence>
<dbReference type="SUPFAM" id="SSF52540">
    <property type="entry name" value="P-loop containing nucleoside triphosphate hydrolases"/>
    <property type="match status" value="1"/>
</dbReference>
<dbReference type="FunFam" id="3.40.50.300:FF:000695">
    <property type="entry name" value="Flagellar biosynthesis regulator FlhF"/>
    <property type="match status" value="1"/>
</dbReference>
<accession>R4KPQ9</accession>
<dbReference type="GO" id="GO:0044781">
    <property type="term" value="P:bacterial-type flagellum organization"/>
    <property type="evidence" value="ECO:0007669"/>
    <property type="project" value="UniProtKB-KW"/>
</dbReference>
<evidence type="ECO:0000256" key="9">
    <source>
        <dbReference type="ARBA" id="ARBA00023134"/>
    </source>
</evidence>
<feature type="domain" description="SRP54-type proteins GTP-binding" evidence="14">
    <location>
        <begin position="216"/>
        <end position="408"/>
    </location>
</feature>
<keyword evidence="15" id="KW-0966">Cell projection</keyword>
<evidence type="ECO:0000313" key="15">
    <source>
        <dbReference type="EMBL" id="AGL01641.1"/>
    </source>
</evidence>
<proteinExistence type="inferred from homology"/>
<keyword evidence="6" id="KW-0547">Nucleotide-binding</keyword>
<organism evidence="15 16">
    <name type="scientific">Desulfoscipio gibsoniae DSM 7213</name>
    <dbReference type="NCBI Taxonomy" id="767817"/>
    <lineage>
        <taxon>Bacteria</taxon>
        <taxon>Bacillati</taxon>
        <taxon>Bacillota</taxon>
        <taxon>Clostridia</taxon>
        <taxon>Eubacteriales</taxon>
        <taxon>Desulfallaceae</taxon>
        <taxon>Desulfoscipio</taxon>
    </lineage>
</organism>